<dbReference type="AlphaFoldDB" id="A0A2M7S4Z2"/>
<dbReference type="Proteomes" id="UP000229307">
    <property type="component" value="Unassembled WGS sequence"/>
</dbReference>
<dbReference type="Gene3D" id="3.40.1350.10">
    <property type="match status" value="1"/>
</dbReference>
<sequence>MRHHTRDNDKKADIESFIRRISFLALNNKELQFSAIIGGVKQNLYITKDALFNRPNTEIIREELPPRDDEEEPGRTEKDFQAFLFGKGSGKDQRINERLAILGMDFYNLGGKEIGILREFGTGVFNKEKSEKQRILPTEFIDIVTLNKYREIAVIELKLNDPKIEVISQILDYALFFRCYKDKLFSILRKEFKGKIREDNIVCYVANNHFHPMHSKIRRYYTTEKNDYKFKMKQITLGYTEIIK</sequence>
<name>A0A2M7S4Z2_9BACT</name>
<comment type="caution">
    <text evidence="1">The sequence shown here is derived from an EMBL/GenBank/DDBJ whole genome shotgun (WGS) entry which is preliminary data.</text>
</comment>
<evidence type="ECO:0000313" key="2">
    <source>
        <dbReference type="Proteomes" id="UP000229307"/>
    </source>
</evidence>
<proteinExistence type="predicted"/>
<accession>A0A2M7S4Z2</accession>
<reference evidence="2" key="1">
    <citation type="submission" date="2017-09" db="EMBL/GenBank/DDBJ databases">
        <title>Depth-based differentiation of microbial function through sediment-hosted aquifers and enrichment of novel symbionts in the deep terrestrial subsurface.</title>
        <authorList>
            <person name="Probst A.J."/>
            <person name="Ladd B."/>
            <person name="Jarett J.K."/>
            <person name="Geller-Mcgrath D.E."/>
            <person name="Sieber C.M.K."/>
            <person name="Emerson J.B."/>
            <person name="Anantharaman K."/>
            <person name="Thomas B.C."/>
            <person name="Malmstrom R."/>
            <person name="Stieglmeier M."/>
            <person name="Klingl A."/>
            <person name="Woyke T."/>
            <person name="Ryan C.M."/>
            <person name="Banfield J.F."/>
        </authorList>
    </citation>
    <scope>NUCLEOTIDE SEQUENCE [LARGE SCALE GENOMIC DNA]</scope>
</reference>
<evidence type="ECO:0000313" key="1">
    <source>
        <dbReference type="EMBL" id="PIZ14607.1"/>
    </source>
</evidence>
<dbReference type="EMBL" id="PFMR01000326">
    <property type="protein sequence ID" value="PIZ14607.1"/>
    <property type="molecule type" value="Genomic_DNA"/>
</dbReference>
<gene>
    <name evidence="1" type="ORF">COY52_11845</name>
</gene>
<protein>
    <submittedName>
        <fullName evidence="1">Uncharacterized protein</fullName>
    </submittedName>
</protein>
<organism evidence="1 2">
    <name type="scientific">Candidatus Desantisbacteria bacterium CG_4_10_14_0_8_um_filter_48_22</name>
    <dbReference type="NCBI Taxonomy" id="1974543"/>
    <lineage>
        <taxon>Bacteria</taxon>
        <taxon>Candidatus Desantisiibacteriota</taxon>
    </lineage>
</organism>
<dbReference type="GO" id="GO:0003676">
    <property type="term" value="F:nucleic acid binding"/>
    <property type="evidence" value="ECO:0007669"/>
    <property type="project" value="InterPro"/>
</dbReference>
<dbReference type="InterPro" id="IPR011856">
    <property type="entry name" value="tRNA_endonuc-like_dom_sf"/>
</dbReference>